<gene>
    <name evidence="1" type="ORF">METZ01_LOCUS309840</name>
</gene>
<evidence type="ECO:0000313" key="1">
    <source>
        <dbReference type="EMBL" id="SVC56986.1"/>
    </source>
</evidence>
<sequence>DGSNLFYTYNTKSKTTGITSLLYSLRKNEIKLKDLKTEQSSLETIFVNLVKR</sequence>
<reference evidence="1" key="1">
    <citation type="submission" date="2018-05" db="EMBL/GenBank/DDBJ databases">
        <authorList>
            <person name="Lanie J.A."/>
            <person name="Ng W.-L."/>
            <person name="Kazmierczak K.M."/>
            <person name="Andrzejewski T.M."/>
            <person name="Davidsen T.M."/>
            <person name="Wayne K.J."/>
            <person name="Tettelin H."/>
            <person name="Glass J.I."/>
            <person name="Rusch D."/>
            <person name="Podicherti R."/>
            <person name="Tsui H.-C.T."/>
            <person name="Winkler M.E."/>
        </authorList>
    </citation>
    <scope>NUCLEOTIDE SEQUENCE</scope>
</reference>
<name>A0A382N7B8_9ZZZZ</name>
<dbReference type="EMBL" id="UINC01098454">
    <property type="protein sequence ID" value="SVC56986.1"/>
    <property type="molecule type" value="Genomic_DNA"/>
</dbReference>
<dbReference type="AlphaFoldDB" id="A0A382N7B8"/>
<evidence type="ECO:0008006" key="2">
    <source>
        <dbReference type="Google" id="ProtNLM"/>
    </source>
</evidence>
<organism evidence="1">
    <name type="scientific">marine metagenome</name>
    <dbReference type="NCBI Taxonomy" id="408172"/>
    <lineage>
        <taxon>unclassified sequences</taxon>
        <taxon>metagenomes</taxon>
        <taxon>ecological metagenomes</taxon>
    </lineage>
</organism>
<protein>
    <recommendedName>
        <fullName evidence="2">DUF4162 domain-containing protein</fullName>
    </recommendedName>
</protein>
<proteinExistence type="predicted"/>
<feature type="non-terminal residue" evidence="1">
    <location>
        <position position="1"/>
    </location>
</feature>
<accession>A0A382N7B8</accession>